<protein>
    <submittedName>
        <fullName evidence="3 4">Uncharacterized protein LOC120105484 isoform X1</fullName>
    </submittedName>
</protein>
<dbReference type="AlphaFoldDB" id="A0A8B8ZID7"/>
<gene>
    <name evidence="3 4" type="primary">LOC120105484</name>
</gene>
<accession>A0A8B8ZID7</accession>
<evidence type="ECO:0000313" key="2">
    <source>
        <dbReference type="Proteomes" id="UP000228380"/>
    </source>
</evidence>
<proteinExistence type="predicted"/>
<evidence type="ECO:0000313" key="3">
    <source>
        <dbReference type="RefSeq" id="XP_038973932.1"/>
    </source>
</evidence>
<dbReference type="Proteomes" id="UP000228380">
    <property type="component" value="Chromosome 2"/>
</dbReference>
<keyword evidence="2" id="KW-1185">Reference proteome</keyword>
<evidence type="ECO:0000313" key="4">
    <source>
        <dbReference type="RefSeq" id="XP_038973935.1"/>
    </source>
</evidence>
<dbReference type="KEGG" id="pda:120105484"/>
<organism evidence="2 4">
    <name type="scientific">Phoenix dactylifera</name>
    <name type="common">Date palm</name>
    <dbReference type="NCBI Taxonomy" id="42345"/>
    <lineage>
        <taxon>Eukaryota</taxon>
        <taxon>Viridiplantae</taxon>
        <taxon>Streptophyta</taxon>
        <taxon>Embryophyta</taxon>
        <taxon>Tracheophyta</taxon>
        <taxon>Spermatophyta</taxon>
        <taxon>Magnoliopsida</taxon>
        <taxon>Liliopsida</taxon>
        <taxon>Arecaceae</taxon>
        <taxon>Coryphoideae</taxon>
        <taxon>Phoeniceae</taxon>
        <taxon>Phoenix</taxon>
    </lineage>
</organism>
<dbReference type="RefSeq" id="XP_038973932.1">
    <property type="nucleotide sequence ID" value="XM_039118004.1"/>
</dbReference>
<reference evidence="2" key="1">
    <citation type="journal article" date="2019" name="Nat. Commun.">
        <title>Genome-wide association mapping of date palm fruit traits.</title>
        <authorList>
            <person name="Hazzouri K.M."/>
            <person name="Gros-Balthazard M."/>
            <person name="Flowers J.M."/>
            <person name="Copetti D."/>
            <person name="Lemansour A."/>
            <person name="Lebrun M."/>
            <person name="Masmoudi K."/>
            <person name="Ferrand S."/>
            <person name="Dhar M.I."/>
            <person name="Fresquez Z.A."/>
            <person name="Rosas U."/>
            <person name="Zhang J."/>
            <person name="Talag J."/>
            <person name="Lee S."/>
            <person name="Kudrna D."/>
            <person name="Powell R.F."/>
            <person name="Leitch I.J."/>
            <person name="Krueger R.R."/>
            <person name="Wing R.A."/>
            <person name="Amiri K.M.A."/>
            <person name="Purugganan M.D."/>
        </authorList>
    </citation>
    <scope>NUCLEOTIDE SEQUENCE [LARGE SCALE GENOMIC DNA]</scope>
    <source>
        <strain evidence="2">cv. Khalas</strain>
    </source>
</reference>
<name>A0A8B8ZID7_PHODC</name>
<sequence>MTVDGSSPAGTSPRSLSTAASTPGTPPPAKPSSRLGTPSTSALPPTSSTSASWSHNMIVSHQHIAYPNCLSYKVLQAQLMRQDVEQCKTFSCKRDRHLSGSRRFSSLPALADRRVVSCSKVDSLWQLVMFLDGEQHCISNLFLTVGVIFGMQPKLYLC</sequence>
<evidence type="ECO:0000256" key="1">
    <source>
        <dbReference type="SAM" id="MobiDB-lite"/>
    </source>
</evidence>
<dbReference type="RefSeq" id="XP_038973935.1">
    <property type="nucleotide sequence ID" value="XM_039118007.1"/>
</dbReference>
<feature type="compositionally biased region" description="Low complexity" evidence="1">
    <location>
        <begin position="31"/>
        <end position="48"/>
    </location>
</feature>
<feature type="region of interest" description="Disordered" evidence="1">
    <location>
        <begin position="1"/>
        <end position="48"/>
    </location>
</feature>
<reference evidence="3 4" key="2">
    <citation type="submission" date="2025-04" db="UniProtKB">
        <authorList>
            <consortium name="RefSeq"/>
        </authorList>
    </citation>
    <scope>IDENTIFICATION</scope>
    <source>
        <tissue evidence="3 4">Young leaves</tissue>
    </source>
</reference>
<feature type="compositionally biased region" description="Polar residues" evidence="1">
    <location>
        <begin position="1"/>
        <end position="14"/>
    </location>
</feature>
<dbReference type="GeneID" id="120105484"/>